<dbReference type="Proteomes" id="UP000055019">
    <property type="component" value="Unassembled WGS sequence"/>
</dbReference>
<dbReference type="InterPro" id="IPR011051">
    <property type="entry name" value="RmlC_Cupin_sf"/>
</dbReference>
<evidence type="ECO:0000313" key="3">
    <source>
        <dbReference type="EMBL" id="SAL86840.1"/>
    </source>
</evidence>
<evidence type="ECO:0000259" key="2">
    <source>
        <dbReference type="Pfam" id="PF07883"/>
    </source>
</evidence>
<dbReference type="RefSeq" id="WP_061151988.1">
    <property type="nucleotide sequence ID" value="NZ_FCOM02000079.1"/>
</dbReference>
<reference evidence="3" key="1">
    <citation type="submission" date="2016-01" db="EMBL/GenBank/DDBJ databases">
        <authorList>
            <person name="Peeters C."/>
        </authorList>
    </citation>
    <scope>NUCLEOTIDE SEQUENCE [LARGE SCALE GENOMIC DNA]</scope>
    <source>
        <strain evidence="3">LMG 29317</strain>
    </source>
</reference>
<comment type="caution">
    <text evidence="3">The sequence shown here is derived from an EMBL/GenBank/DDBJ whole genome shotgun (WGS) entry which is preliminary data.</text>
</comment>
<dbReference type="PANTHER" id="PTHR43698:SF1">
    <property type="entry name" value="BLL4564 PROTEIN"/>
    <property type="match status" value="1"/>
</dbReference>
<protein>
    <submittedName>
        <fullName evidence="3">Cupin 2 domain-containing protein</fullName>
    </submittedName>
</protein>
<feature type="signal peptide" evidence="1">
    <location>
        <begin position="1"/>
        <end position="20"/>
    </location>
</feature>
<feature type="domain" description="Cupin type-2" evidence="2">
    <location>
        <begin position="63"/>
        <end position="126"/>
    </location>
</feature>
<proteinExistence type="predicted"/>
<dbReference type="EMBL" id="FCOM02000079">
    <property type="protein sequence ID" value="SAL86840.1"/>
    <property type="molecule type" value="Genomic_DNA"/>
</dbReference>
<keyword evidence="4" id="KW-1185">Reference proteome</keyword>
<name>A0A158L1Y3_9BURK</name>
<dbReference type="InterPro" id="IPR047263">
    <property type="entry name" value="HNL-like_cupin"/>
</dbReference>
<evidence type="ECO:0000256" key="1">
    <source>
        <dbReference type="SAM" id="SignalP"/>
    </source>
</evidence>
<dbReference type="InterPro" id="IPR014710">
    <property type="entry name" value="RmlC-like_jellyroll"/>
</dbReference>
<dbReference type="SUPFAM" id="SSF51182">
    <property type="entry name" value="RmlC-like cupins"/>
    <property type="match status" value="1"/>
</dbReference>
<dbReference type="AlphaFoldDB" id="A0A158L1Y3"/>
<evidence type="ECO:0000313" key="4">
    <source>
        <dbReference type="Proteomes" id="UP000055019"/>
    </source>
</evidence>
<accession>A0A158L1Y3</accession>
<dbReference type="CDD" id="cd02233">
    <property type="entry name" value="cupin_HNL-like"/>
    <property type="match status" value="1"/>
</dbReference>
<dbReference type="InterPro" id="IPR013096">
    <property type="entry name" value="Cupin_2"/>
</dbReference>
<feature type="chain" id="PRO_5007627992" evidence="1">
    <location>
        <begin position="21"/>
        <end position="152"/>
    </location>
</feature>
<organism evidence="3 4">
    <name type="scientific">Caballeronia arvi</name>
    <dbReference type="NCBI Taxonomy" id="1777135"/>
    <lineage>
        <taxon>Bacteria</taxon>
        <taxon>Pseudomonadati</taxon>
        <taxon>Pseudomonadota</taxon>
        <taxon>Betaproteobacteria</taxon>
        <taxon>Burkholderiales</taxon>
        <taxon>Burkholderiaceae</taxon>
        <taxon>Caballeronia</taxon>
    </lineage>
</organism>
<dbReference type="Pfam" id="PF07883">
    <property type="entry name" value="Cupin_2"/>
    <property type="match status" value="1"/>
</dbReference>
<dbReference type="Gene3D" id="2.60.120.10">
    <property type="entry name" value="Jelly Rolls"/>
    <property type="match status" value="1"/>
</dbReference>
<sequence>MRSALAAAAVTAATIGPASADTIEIRHNGETPAVIGAPNNFTGHAVISPMYPPNDFTRTNVGLVDFAPGARTTWHTHPAGQMLIVTAGRGWIQEEGKERRVIEPGDVVWIPVGVKHWHGATNKTSMSHIALTYMKSEQNVDWLEPVSDEQYR</sequence>
<dbReference type="PANTHER" id="PTHR43698">
    <property type="entry name" value="RIBD C-TERMINAL DOMAIN CONTAINING PROTEIN"/>
    <property type="match status" value="1"/>
</dbReference>
<dbReference type="OrthoDB" id="9802489at2"/>
<keyword evidence="1" id="KW-0732">Signal</keyword>
<gene>
    <name evidence="3" type="ORF">AWB74_07867</name>
</gene>